<dbReference type="EMBL" id="MU276393">
    <property type="protein sequence ID" value="KAI0038886.1"/>
    <property type="molecule type" value="Genomic_DNA"/>
</dbReference>
<accession>A0ACB8R5I9</accession>
<feature type="non-terminal residue" evidence="1">
    <location>
        <position position="217"/>
    </location>
</feature>
<comment type="caution">
    <text evidence="1">The sequence shown here is derived from an EMBL/GenBank/DDBJ whole genome shotgun (WGS) entry which is preliminary data.</text>
</comment>
<keyword evidence="2" id="KW-1185">Reference proteome</keyword>
<evidence type="ECO:0000313" key="2">
    <source>
        <dbReference type="Proteomes" id="UP000814033"/>
    </source>
</evidence>
<reference evidence="1" key="1">
    <citation type="submission" date="2021-02" db="EMBL/GenBank/DDBJ databases">
        <authorList>
            <consortium name="DOE Joint Genome Institute"/>
            <person name="Ahrendt S."/>
            <person name="Looney B.P."/>
            <person name="Miyauchi S."/>
            <person name="Morin E."/>
            <person name="Drula E."/>
            <person name="Courty P.E."/>
            <person name="Chicoki N."/>
            <person name="Fauchery L."/>
            <person name="Kohler A."/>
            <person name="Kuo A."/>
            <person name="Labutti K."/>
            <person name="Pangilinan J."/>
            <person name="Lipzen A."/>
            <person name="Riley R."/>
            <person name="Andreopoulos W."/>
            <person name="He G."/>
            <person name="Johnson J."/>
            <person name="Barry K.W."/>
            <person name="Grigoriev I.V."/>
            <person name="Nagy L."/>
            <person name="Hibbett D."/>
            <person name="Henrissat B."/>
            <person name="Matheny P.B."/>
            <person name="Labbe J."/>
            <person name="Martin F."/>
        </authorList>
    </citation>
    <scope>NUCLEOTIDE SEQUENCE</scope>
    <source>
        <strain evidence="1">FP105234-sp</strain>
    </source>
</reference>
<sequence length="217" mass="24716">MLLWIQSALSPQQIKERIMENDSAFQKALVEYLESTHQGEFVDNSMQQVVDMMDKKAFNDHTRADPTMTVPEAPPPSCKEHITTDTVNCIACSSSKSWWTSFKDTVNEILFRSNRHTCHAGCRNRRYPSCKSRFPREVHAETLIDIDKGLLEMKQGEAWLNTVTPLVSFLMRCNTDVTSLLSGTAIKSSIAYITDYITKTPLRTSTMLEAIKTIFNR</sequence>
<gene>
    <name evidence="1" type="ORF">FA95DRAFT_1472193</name>
</gene>
<reference evidence="1" key="2">
    <citation type="journal article" date="2022" name="New Phytol.">
        <title>Evolutionary transition to the ectomycorrhizal habit in the genomes of a hyperdiverse lineage of mushroom-forming fungi.</title>
        <authorList>
            <person name="Looney B."/>
            <person name="Miyauchi S."/>
            <person name="Morin E."/>
            <person name="Drula E."/>
            <person name="Courty P.E."/>
            <person name="Kohler A."/>
            <person name="Kuo A."/>
            <person name="LaButti K."/>
            <person name="Pangilinan J."/>
            <person name="Lipzen A."/>
            <person name="Riley R."/>
            <person name="Andreopoulos W."/>
            <person name="He G."/>
            <person name="Johnson J."/>
            <person name="Nolan M."/>
            <person name="Tritt A."/>
            <person name="Barry K.W."/>
            <person name="Grigoriev I.V."/>
            <person name="Nagy L.G."/>
            <person name="Hibbett D."/>
            <person name="Henrissat B."/>
            <person name="Matheny P.B."/>
            <person name="Labbe J."/>
            <person name="Martin F.M."/>
        </authorList>
    </citation>
    <scope>NUCLEOTIDE SEQUENCE</scope>
    <source>
        <strain evidence="1">FP105234-sp</strain>
    </source>
</reference>
<name>A0ACB8R5I9_9AGAM</name>
<organism evidence="1 2">
    <name type="scientific">Auriscalpium vulgare</name>
    <dbReference type="NCBI Taxonomy" id="40419"/>
    <lineage>
        <taxon>Eukaryota</taxon>
        <taxon>Fungi</taxon>
        <taxon>Dikarya</taxon>
        <taxon>Basidiomycota</taxon>
        <taxon>Agaricomycotina</taxon>
        <taxon>Agaricomycetes</taxon>
        <taxon>Russulales</taxon>
        <taxon>Auriscalpiaceae</taxon>
        <taxon>Auriscalpium</taxon>
    </lineage>
</organism>
<protein>
    <submittedName>
        <fullName evidence="1">Uncharacterized protein</fullName>
    </submittedName>
</protein>
<evidence type="ECO:0000313" key="1">
    <source>
        <dbReference type="EMBL" id="KAI0038886.1"/>
    </source>
</evidence>
<dbReference type="Proteomes" id="UP000814033">
    <property type="component" value="Unassembled WGS sequence"/>
</dbReference>
<proteinExistence type="predicted"/>